<dbReference type="SUPFAM" id="SSF48452">
    <property type="entry name" value="TPR-like"/>
    <property type="match status" value="2"/>
</dbReference>
<feature type="compositionally biased region" description="Polar residues" evidence="3">
    <location>
        <begin position="939"/>
        <end position="966"/>
    </location>
</feature>
<dbReference type="InterPro" id="IPR033053">
    <property type="entry name" value="Hir3/CABIN1"/>
</dbReference>
<feature type="region of interest" description="Disordered" evidence="3">
    <location>
        <begin position="925"/>
        <end position="966"/>
    </location>
</feature>
<dbReference type="Proteomes" id="UP000215902">
    <property type="component" value="Unassembled WGS sequence"/>
</dbReference>
<feature type="region of interest" description="Disordered" evidence="3">
    <location>
        <begin position="1"/>
        <end position="63"/>
    </location>
</feature>
<feature type="region of interest" description="Disordered" evidence="3">
    <location>
        <begin position="362"/>
        <end position="390"/>
    </location>
</feature>
<sequence>LNAAPPQAPTSSASSASGAVQAKQHHQHSNKQQHRHQSNHASSSANSSAMDESAVASGTRETEEALVTRSFQRALARLAQIGAGSGSDSGGPAVEEAMRSLEAITASRIFLDGPAAAHLSEHLRQILASCHRQLGQHHCWARRFDLAVRHLSAAVEADPRDIAAAFHLAWSAYLSCDLRLAASALRACLKLNPDHLPALDLSLSVAYCMGEPETWLAACGRLLDRLPSHRRAAFCVAEYLRCAPSASNCLPAGSALAKLAAAIQLKTVDESEWEADRKELMAVRAEHQARTNPQSAEAAAAKPSVPELVPVSPTEASNWTAMAALLEQLCVTSTVDDADSWGSCRAYRLIRLVPAALVSESDDQLPAVQDDEASEPSPPPPLATPASSAELTSIAKSSTASLGQAFPAELLCSRRSNRLAAASANSASASASGGGDSTAEDSDDDDDELAAAAGSSDAASAAAAVADRLQRLLDASGRCCLPSCVRRLSGVYFARRYCAGRSGGSSDDDNDNDGDCEADAAASAALAAVQLLSPFRLDELLSRLSESAELYTPADAAAVFCGLLAEQFELRWPAELLAAFLRLSGPRLGILADNPNVSVSGLHCLPAESLCLVALAHLELRLDRRRVKDAANWVSTDLSWPNLESLAHSIACLLLRLASPPARLLLRLAWARLRLSAACRRGLDDQAAFGYLAAGLDSPLVSPNSPDWPVVNLAALRRLRRAAKSGREFALASAAARSGNSAAVVAALRPALYARERCSDAASTAEISAERARQICEMFVSSCYRLGDLAQCYSHGARLLRLLAATDESRPVRASTVAFAFRNLLACQEHLGARPADLAETCAQLAACADLIVRCLRHRVPLTDAEAWIYLHRHFVFLIEETEKQINDKSMDTVHVSAHCVIEAVAEAVEVDSDAAAEKPVLEAGTGQAADAGTGQASEAGTGQASEAGTGQASEAGTGQASEAGTVNASEAGTVNASEAGTVNASDAGSDQMQVPGEVDEARIRAELRQRQSNLLESAGRLLILAHQLMHETSAAAAAAAPSQQPACNAGCQRSDGRLLHYTVASLVPLLLRQQPPPDHPAYLAVDQAFHCLYGLGRRGRYSRRGRIRDHRCGGPPVSIDWETGRHLMRYYLPDKFPEFDSTRLASLPADLERCFDLAAAGLPDRLRVDANAVNDFLFGGVDTLPESNRPLTPDERLTADIHYLLADCCLKSNRFLPAIKHYLRDLALSPDRFDSWAGMALARCSRLQQKLNLQDGSNSSTVSRKYSLACLRSFDQALRINPLCPKLLTERGLFAYELHSHASQLGRRGKQLELAAEWRLPMLRLARESFLQAASAANHPELRDAGEECENWLYNYMLGKCCEKSADHPDICLGYYAAAANELRQSGARYPKRISTSYGSTPRLAVEALEMQYRQLAIVCKQLLMFLPRPKSAVSSPTTASVNLSWIEARLIELSKSAFQRRDALGGGGGGGGGGEGSKRRHAGGGGSGRTRASKRARIEDSGCSAAEDSSAHHGGVSAKSQLAEVDSRAEVRQLLNDQLDVVSAVHSLVSGAAGICGESAPRPDELLARRLARCVAMATEQLADLLARLPHHYKAACLLARLRLRVGKRREARDLLLGPGDPGVGWQRLAHMPCPGLFQDRRPANLFNGVWRLPSDDIDRSGCFAAHMRRALELAIEAADWHRLLPLHTCLRSTENRGCLVDDDLRWLTDRSLAAMADLLADERSPPTVSRAQLLQLMKCRKLASAAAAGGGGVVYDRLLAAAFARCGAAVVRPDRPLLDQALEFCESGGGSL</sequence>
<organism evidence="4 5">
    <name type="scientific">Macrostomum lignano</name>
    <dbReference type="NCBI Taxonomy" id="282301"/>
    <lineage>
        <taxon>Eukaryota</taxon>
        <taxon>Metazoa</taxon>
        <taxon>Spiralia</taxon>
        <taxon>Lophotrochozoa</taxon>
        <taxon>Platyhelminthes</taxon>
        <taxon>Rhabditophora</taxon>
        <taxon>Macrostomorpha</taxon>
        <taxon>Macrostomida</taxon>
        <taxon>Macrostomidae</taxon>
        <taxon>Macrostomum</taxon>
    </lineage>
</organism>
<feature type="region of interest" description="Disordered" evidence="3">
    <location>
        <begin position="424"/>
        <end position="454"/>
    </location>
</feature>
<dbReference type="STRING" id="282301.A0A267GPY6"/>
<dbReference type="InterPro" id="IPR019734">
    <property type="entry name" value="TPR_rpt"/>
</dbReference>
<feature type="non-terminal residue" evidence="4">
    <location>
        <position position="1"/>
    </location>
</feature>
<evidence type="ECO:0000256" key="2">
    <source>
        <dbReference type="ARBA" id="ARBA00023242"/>
    </source>
</evidence>
<evidence type="ECO:0000256" key="3">
    <source>
        <dbReference type="SAM" id="MobiDB-lite"/>
    </source>
</evidence>
<dbReference type="SMART" id="SM00028">
    <property type="entry name" value="TPR"/>
    <property type="match status" value="3"/>
</dbReference>
<feature type="compositionally biased region" description="Basic residues" evidence="3">
    <location>
        <begin position="23"/>
        <end position="38"/>
    </location>
</feature>
<dbReference type="GO" id="GO:0006325">
    <property type="term" value="P:chromatin organization"/>
    <property type="evidence" value="ECO:0007669"/>
    <property type="project" value="InterPro"/>
</dbReference>
<dbReference type="EMBL" id="NIVC01000202">
    <property type="protein sequence ID" value="PAA88095.1"/>
    <property type="molecule type" value="Genomic_DNA"/>
</dbReference>
<dbReference type="Gene3D" id="1.25.40.10">
    <property type="entry name" value="Tetratricopeptide repeat domain"/>
    <property type="match status" value="2"/>
</dbReference>
<comment type="caution">
    <text evidence="4">The sequence shown here is derived from an EMBL/GenBank/DDBJ whole genome shotgun (WGS) entry which is preliminary data.</text>
</comment>
<feature type="compositionally biased region" description="Low complexity" evidence="3">
    <location>
        <begin position="925"/>
        <end position="937"/>
    </location>
</feature>
<evidence type="ECO:0000313" key="5">
    <source>
        <dbReference type="Proteomes" id="UP000215902"/>
    </source>
</evidence>
<dbReference type="GO" id="GO:0005634">
    <property type="term" value="C:nucleus"/>
    <property type="evidence" value="ECO:0007669"/>
    <property type="project" value="UniProtKB-SubCell"/>
</dbReference>
<keyword evidence="5" id="KW-1185">Reference proteome</keyword>
<feature type="compositionally biased region" description="Low complexity" evidence="3">
    <location>
        <begin position="39"/>
        <end position="49"/>
    </location>
</feature>
<dbReference type="GO" id="GO:0031491">
    <property type="term" value="F:nucleosome binding"/>
    <property type="evidence" value="ECO:0007669"/>
    <property type="project" value="TreeGrafter"/>
</dbReference>
<evidence type="ECO:0008006" key="6">
    <source>
        <dbReference type="Google" id="ProtNLM"/>
    </source>
</evidence>
<feature type="compositionally biased region" description="Gly residues" evidence="3">
    <location>
        <begin position="1466"/>
        <end position="1477"/>
    </location>
</feature>
<accession>A0A267GPY6</accession>
<feature type="region of interest" description="Disordered" evidence="3">
    <location>
        <begin position="1464"/>
        <end position="1523"/>
    </location>
</feature>
<feature type="compositionally biased region" description="Acidic residues" evidence="3">
    <location>
        <begin position="438"/>
        <end position="449"/>
    </location>
</feature>
<dbReference type="PANTHER" id="PTHR15502">
    <property type="entry name" value="CALCINEURIN-BINDING PROTEIN CABIN 1-RELATED"/>
    <property type="match status" value="1"/>
</dbReference>
<gene>
    <name evidence="4" type="ORF">BOX15_Mlig012606g1</name>
</gene>
<dbReference type="InterPro" id="IPR011990">
    <property type="entry name" value="TPR-like_helical_dom_sf"/>
</dbReference>
<keyword evidence="2" id="KW-0539">Nucleus</keyword>
<evidence type="ECO:0000256" key="1">
    <source>
        <dbReference type="ARBA" id="ARBA00004123"/>
    </source>
</evidence>
<feature type="region of interest" description="Disordered" evidence="3">
    <location>
        <begin position="285"/>
        <end position="309"/>
    </location>
</feature>
<protein>
    <recommendedName>
        <fullName evidence="6">Calcineurin-binding protein cabin-1</fullName>
    </recommendedName>
</protein>
<comment type="subcellular location">
    <subcellularLocation>
        <location evidence="1">Nucleus</location>
    </subcellularLocation>
</comment>
<proteinExistence type="predicted"/>
<name>A0A267GPY6_9PLAT</name>
<dbReference type="OrthoDB" id="77564at2759"/>
<feature type="compositionally biased region" description="Low complexity" evidence="3">
    <location>
        <begin position="1"/>
        <end position="22"/>
    </location>
</feature>
<reference evidence="4 5" key="1">
    <citation type="submission" date="2017-06" db="EMBL/GenBank/DDBJ databases">
        <title>A platform for efficient transgenesis in Macrostomum lignano, a flatworm model organism for stem cell research.</title>
        <authorList>
            <person name="Berezikov E."/>
        </authorList>
    </citation>
    <scope>NUCLEOTIDE SEQUENCE [LARGE SCALE GENOMIC DNA]</scope>
    <source>
        <strain evidence="4">DV1</strain>
        <tissue evidence="4">Whole organism</tissue>
    </source>
</reference>
<dbReference type="PANTHER" id="PTHR15502:SF7">
    <property type="entry name" value="CALCINEURIN-BINDING PROTEIN CABIN-1"/>
    <property type="match status" value="1"/>
</dbReference>
<evidence type="ECO:0000313" key="4">
    <source>
        <dbReference type="EMBL" id="PAA88095.1"/>
    </source>
</evidence>